<dbReference type="EMBL" id="WNZX01000004">
    <property type="protein sequence ID" value="MUG70415.1"/>
    <property type="molecule type" value="Genomic_DNA"/>
</dbReference>
<evidence type="ECO:0008006" key="3">
    <source>
        <dbReference type="Google" id="ProtNLM"/>
    </source>
</evidence>
<comment type="caution">
    <text evidence="1">The sequence shown here is derived from an EMBL/GenBank/DDBJ whole genome shotgun (WGS) entry which is preliminary data.</text>
</comment>
<name>A0A7X2Z9W0_9BACL</name>
<dbReference type="RefSeq" id="WP_330164492.1">
    <property type="nucleotide sequence ID" value="NZ_WNZX01000004.1"/>
</dbReference>
<evidence type="ECO:0000313" key="1">
    <source>
        <dbReference type="EMBL" id="MUG70415.1"/>
    </source>
</evidence>
<dbReference type="Pfam" id="PF14375">
    <property type="entry name" value="Cys_rich_CWC"/>
    <property type="match status" value="1"/>
</dbReference>
<organism evidence="1 2">
    <name type="scientific">Paenibacillus validus</name>
    <dbReference type="NCBI Taxonomy" id="44253"/>
    <lineage>
        <taxon>Bacteria</taxon>
        <taxon>Bacillati</taxon>
        <taxon>Bacillota</taxon>
        <taxon>Bacilli</taxon>
        <taxon>Bacillales</taxon>
        <taxon>Paenibacillaceae</taxon>
        <taxon>Paenibacillus</taxon>
    </lineage>
</organism>
<protein>
    <recommendedName>
        <fullName evidence="3">Cysteine-rich CWC family protein</fullName>
    </recommendedName>
</protein>
<evidence type="ECO:0000313" key="2">
    <source>
        <dbReference type="Proteomes" id="UP000450917"/>
    </source>
</evidence>
<sequence>MNNGTACAGQCPLCGADNGCSCVQGKPIEACWCWKELVPKTLLERIPDERKGKACVCRPCVNAGESAERNVQG</sequence>
<dbReference type="InterPro" id="IPR032720">
    <property type="entry name" value="Cys_rich_CWC"/>
</dbReference>
<proteinExistence type="predicted"/>
<gene>
    <name evidence="1" type="ORF">GNP93_06950</name>
</gene>
<keyword evidence="2" id="KW-1185">Reference proteome</keyword>
<dbReference type="Proteomes" id="UP000450917">
    <property type="component" value="Unassembled WGS sequence"/>
</dbReference>
<reference evidence="1 2" key="1">
    <citation type="submission" date="2019-11" db="EMBL/GenBank/DDBJ databases">
        <title>Draft genome sequences of five Paenibacillus species of dairy origin.</title>
        <authorList>
            <person name="Olajide A.M."/>
            <person name="Chen S."/>
            <person name="Lapointe G."/>
        </authorList>
    </citation>
    <scope>NUCLEOTIDE SEQUENCE [LARGE SCALE GENOMIC DNA]</scope>
    <source>
        <strain evidence="1 2">2CS3</strain>
    </source>
</reference>
<accession>A0A7X2Z9W0</accession>
<dbReference type="AlphaFoldDB" id="A0A7X2Z9W0"/>